<name>A0A5K7SGA1_9BACT</name>
<dbReference type="Proteomes" id="UP001193389">
    <property type="component" value="Chromosome"/>
</dbReference>
<evidence type="ECO:0000313" key="2">
    <source>
        <dbReference type="Proteomes" id="UP001193389"/>
    </source>
</evidence>
<gene>
    <name evidence="1" type="ORF">AQPE_4708</name>
</gene>
<organism evidence="1 2">
    <name type="scientific">Aquipluma nitroreducens</name>
    <dbReference type="NCBI Taxonomy" id="2010828"/>
    <lineage>
        <taxon>Bacteria</taxon>
        <taxon>Pseudomonadati</taxon>
        <taxon>Bacteroidota</taxon>
        <taxon>Bacteroidia</taxon>
        <taxon>Marinilabiliales</taxon>
        <taxon>Prolixibacteraceae</taxon>
        <taxon>Aquipluma</taxon>
    </lineage>
</organism>
<dbReference type="AlphaFoldDB" id="A0A5K7SGA1"/>
<proteinExistence type="predicted"/>
<reference evidence="1" key="1">
    <citation type="journal article" date="2020" name="Int. J. Syst. Evol. Microbiol.">
        <title>Aquipluma nitroreducens gen. nov. sp. nov., a novel facultatively anaerobic bacterium isolated from a freshwater lake.</title>
        <authorList>
            <person name="Watanabe M."/>
            <person name="Kojima H."/>
            <person name="Fukui M."/>
        </authorList>
    </citation>
    <scope>NUCLEOTIDE SEQUENCE</scope>
    <source>
        <strain evidence="1">MeG22</strain>
    </source>
</reference>
<evidence type="ECO:0000313" key="1">
    <source>
        <dbReference type="EMBL" id="BBE20515.1"/>
    </source>
</evidence>
<dbReference type="KEGG" id="anf:AQPE_4708"/>
<sequence length="40" mass="4871">MIFKFSAKVIKSCKEYDIEKTTLFFHKDSKNLLKLNYNHF</sequence>
<protein>
    <submittedName>
        <fullName evidence="1">Uncharacterized protein</fullName>
    </submittedName>
</protein>
<keyword evidence="2" id="KW-1185">Reference proteome</keyword>
<accession>A0A5K7SGA1</accession>
<dbReference type="EMBL" id="AP018694">
    <property type="protein sequence ID" value="BBE20515.1"/>
    <property type="molecule type" value="Genomic_DNA"/>
</dbReference>